<protein>
    <submittedName>
        <fullName evidence="1">Uncharacterized protein</fullName>
    </submittedName>
</protein>
<accession>A0A0A2L5R8</accession>
<dbReference type="HOGENOM" id="CLU_2622776_0_0_1"/>
<dbReference type="AlphaFoldDB" id="A0A0A2L5R8"/>
<keyword evidence="2" id="KW-1185">Reference proteome</keyword>
<evidence type="ECO:0000313" key="1">
    <source>
        <dbReference type="EMBL" id="KGO74501.1"/>
    </source>
</evidence>
<reference evidence="1 2" key="1">
    <citation type="journal article" date="2015" name="Mol. Plant Microbe Interact.">
        <title>Genome, transcriptome, and functional analyses of Penicillium expansum provide new insights into secondary metabolism and pathogenicity.</title>
        <authorList>
            <person name="Ballester A.R."/>
            <person name="Marcet-Houben M."/>
            <person name="Levin E."/>
            <person name="Sela N."/>
            <person name="Selma-Lazaro C."/>
            <person name="Carmona L."/>
            <person name="Wisniewski M."/>
            <person name="Droby S."/>
            <person name="Gonzalez-Candelas L."/>
            <person name="Gabaldon T."/>
        </authorList>
    </citation>
    <scope>NUCLEOTIDE SEQUENCE [LARGE SCALE GENOMIC DNA]</scope>
    <source>
        <strain evidence="1 2">PHI-1</strain>
    </source>
</reference>
<dbReference type="EMBL" id="JQGA01000609">
    <property type="protein sequence ID" value="KGO74501.1"/>
    <property type="molecule type" value="Genomic_DNA"/>
</dbReference>
<sequence>MHRSFVLYGRCFFWPFDLIQTQLCWIVTFNSPSSPALLLALTPLDFIWIQSHGEYLHGKLPSDVICLISFIPQTSGLH</sequence>
<name>A0A0A2L5R8_PENIT</name>
<dbReference type="Proteomes" id="UP000030104">
    <property type="component" value="Unassembled WGS sequence"/>
</dbReference>
<proteinExistence type="predicted"/>
<evidence type="ECO:0000313" key="2">
    <source>
        <dbReference type="Proteomes" id="UP000030104"/>
    </source>
</evidence>
<gene>
    <name evidence="1" type="ORF">PITC_098930</name>
</gene>
<organism evidence="1 2">
    <name type="scientific">Penicillium italicum</name>
    <name type="common">Blue mold</name>
    <dbReference type="NCBI Taxonomy" id="40296"/>
    <lineage>
        <taxon>Eukaryota</taxon>
        <taxon>Fungi</taxon>
        <taxon>Dikarya</taxon>
        <taxon>Ascomycota</taxon>
        <taxon>Pezizomycotina</taxon>
        <taxon>Eurotiomycetes</taxon>
        <taxon>Eurotiomycetidae</taxon>
        <taxon>Eurotiales</taxon>
        <taxon>Aspergillaceae</taxon>
        <taxon>Penicillium</taxon>
    </lineage>
</organism>
<comment type="caution">
    <text evidence="1">The sequence shown here is derived from an EMBL/GenBank/DDBJ whole genome shotgun (WGS) entry which is preliminary data.</text>
</comment>